<feature type="transmembrane region" description="Helical" evidence="1">
    <location>
        <begin position="44"/>
        <end position="62"/>
    </location>
</feature>
<reference evidence="3 4" key="1">
    <citation type="submission" date="2018-06" db="EMBL/GenBank/DDBJ databases">
        <authorList>
            <consortium name="Pathogen Informatics"/>
            <person name="Doyle S."/>
        </authorList>
    </citation>
    <scope>NUCLEOTIDE SEQUENCE [LARGE SCALE GENOMIC DNA]</scope>
    <source>
        <strain evidence="3 4">NCTC9081</strain>
    </source>
</reference>
<gene>
    <name evidence="3" type="primary">ybiO_2</name>
    <name evidence="3" type="ORF">NCTC9081_02972</name>
</gene>
<evidence type="ECO:0000256" key="1">
    <source>
        <dbReference type="SAM" id="Phobius"/>
    </source>
</evidence>
<evidence type="ECO:0000313" key="4">
    <source>
        <dbReference type="Proteomes" id="UP000254716"/>
    </source>
</evidence>
<dbReference type="Proteomes" id="UP000254716">
    <property type="component" value="Unassembled WGS sequence"/>
</dbReference>
<name>A0A376W3E7_ECOLX</name>
<proteinExistence type="predicted"/>
<keyword evidence="1" id="KW-0472">Membrane</keyword>
<feature type="domain" description="Moderate conductance mechanosensitive channel YbiO-like transmembrane helix 1" evidence="2">
    <location>
        <begin position="151"/>
        <end position="222"/>
    </location>
</feature>
<dbReference type="Pfam" id="PF25392">
    <property type="entry name" value="MS_channel_TM1"/>
    <property type="match status" value="1"/>
</dbReference>
<sequence>MFLNAFALIEFFKAVLRLIFCPNVAELRPFTIHDETARYWSRRLSWLSSLIGYGLIVAVPIISNQVNVQIGALANVIIMLCMTVWALYLIFVIKRDHPAFAQLCGAFAGLFQPVYPRLCAGVALAGKRLFYRAVFFSLFDPGNSLKFMMGATVRSLAIIGVAAFVSGMFSRWLAKTITLSPHTQRNYPELQKRLNGWLSAALKTARILTVCVAVMLLLSAWDCSILELAAKRSGAENRRYPDPYRTHSFLLGGWLDGARQFDRKPAGFGYSWPPATQRPYANPADAVP</sequence>
<keyword evidence="1" id="KW-0812">Transmembrane</keyword>
<keyword evidence="1" id="KW-1133">Transmembrane helix</keyword>
<accession>A0A376W3E7</accession>
<evidence type="ECO:0000259" key="2">
    <source>
        <dbReference type="Pfam" id="PF25392"/>
    </source>
</evidence>
<feature type="transmembrane region" description="Helical" evidence="1">
    <location>
        <begin position="156"/>
        <end position="174"/>
    </location>
</feature>
<dbReference type="EMBL" id="UGCV01000008">
    <property type="protein sequence ID" value="STJ17534.1"/>
    <property type="molecule type" value="Genomic_DNA"/>
</dbReference>
<organism evidence="3 4">
    <name type="scientific">Escherichia coli</name>
    <dbReference type="NCBI Taxonomy" id="562"/>
    <lineage>
        <taxon>Bacteria</taxon>
        <taxon>Pseudomonadati</taxon>
        <taxon>Pseudomonadota</taxon>
        <taxon>Gammaproteobacteria</taxon>
        <taxon>Enterobacterales</taxon>
        <taxon>Enterobacteriaceae</taxon>
        <taxon>Escherichia</taxon>
    </lineage>
</organism>
<evidence type="ECO:0000313" key="3">
    <source>
        <dbReference type="EMBL" id="STJ17534.1"/>
    </source>
</evidence>
<dbReference type="AlphaFoldDB" id="A0A376W3E7"/>
<feature type="transmembrane region" description="Helical" evidence="1">
    <location>
        <begin position="68"/>
        <end position="93"/>
    </location>
</feature>
<protein>
    <submittedName>
        <fullName evidence="3">Membrane protein YbiO</fullName>
    </submittedName>
</protein>
<dbReference type="InterPro" id="IPR057485">
    <property type="entry name" value="YbiO-like_TM1"/>
</dbReference>